<dbReference type="Gene3D" id="3.40.50.720">
    <property type="entry name" value="NAD(P)-binding Rossmann-like Domain"/>
    <property type="match status" value="1"/>
</dbReference>
<evidence type="ECO:0000259" key="6">
    <source>
        <dbReference type="Pfam" id="PF02894"/>
    </source>
</evidence>
<dbReference type="Pfam" id="PF01408">
    <property type="entry name" value="GFO_IDH_MocA"/>
    <property type="match status" value="1"/>
</dbReference>
<dbReference type="InterPro" id="IPR036291">
    <property type="entry name" value="NAD(P)-bd_dom_sf"/>
</dbReference>
<accession>A0A4T0UDM4</accession>
<dbReference type="EMBL" id="JABNND010000024">
    <property type="protein sequence ID" value="NQX51730.1"/>
    <property type="molecule type" value="Genomic_DNA"/>
</dbReference>
<dbReference type="EMBL" id="CABHML010000038">
    <property type="protein sequence ID" value="VUW83004.1"/>
    <property type="molecule type" value="Genomic_DNA"/>
</dbReference>
<dbReference type="Proteomes" id="UP000319252">
    <property type="component" value="Unassembled WGS sequence"/>
</dbReference>
<dbReference type="Gene3D" id="3.30.360.10">
    <property type="entry name" value="Dihydrodipicolinate Reductase, domain 2"/>
    <property type="match status" value="1"/>
</dbReference>
<dbReference type="EMBL" id="CABHNT010000065">
    <property type="protein sequence ID" value="VUX38769.1"/>
    <property type="molecule type" value="Genomic_DNA"/>
</dbReference>
<evidence type="ECO:0000313" key="15">
    <source>
        <dbReference type="Proteomes" id="UP000494246"/>
    </source>
</evidence>
<reference evidence="10 14" key="2">
    <citation type="submission" date="2019-07" db="EMBL/GenBank/DDBJ databases">
        <authorList>
            <person name="Hibberd C M."/>
            <person name="Gehrig L. J."/>
            <person name="Chang H.-W."/>
            <person name="Venkatesh S."/>
        </authorList>
    </citation>
    <scope>NUCLEOTIDE SEQUENCE [LARGE SCALE GENOMIC DNA]</scope>
    <source>
        <strain evidence="10">Bifidobacterium_longum_subsp_infantis_JG_Bg463</strain>
    </source>
</reference>
<evidence type="ECO:0000313" key="12">
    <source>
        <dbReference type="Proteomes" id="UP000306697"/>
    </source>
</evidence>
<comment type="function">
    <text evidence="4">Involved in the oxidation of myo-inositol (MI) to 2-keto-myo-inositol (2KMI or 2-inosose).</text>
</comment>
<dbReference type="Proteomes" id="UP000306697">
    <property type="component" value="Unassembled WGS sequence"/>
</dbReference>
<evidence type="ECO:0000256" key="3">
    <source>
        <dbReference type="ARBA" id="ARBA00023027"/>
    </source>
</evidence>
<evidence type="ECO:0000313" key="16">
    <source>
        <dbReference type="Proteomes" id="UP000551316"/>
    </source>
</evidence>
<dbReference type="GO" id="GO:0050112">
    <property type="term" value="F:inositol 2-dehydrogenase (NAD+) activity"/>
    <property type="evidence" value="ECO:0007669"/>
    <property type="project" value="UniProtKB-UniRule"/>
</dbReference>
<dbReference type="SUPFAM" id="SSF51735">
    <property type="entry name" value="NAD(P)-binding Rossmann-fold domains"/>
    <property type="match status" value="1"/>
</dbReference>
<dbReference type="PANTHER" id="PTHR43593:SF1">
    <property type="entry name" value="INOSITOL 2-DEHYDROGENASE"/>
    <property type="match status" value="1"/>
</dbReference>
<evidence type="ECO:0000313" key="14">
    <source>
        <dbReference type="Proteomes" id="UP000345266"/>
    </source>
</evidence>
<dbReference type="Proteomes" id="UP000551316">
    <property type="component" value="Unassembled WGS sequence"/>
</dbReference>
<dbReference type="EMBL" id="CABWKH010000012">
    <property type="protein sequence ID" value="VWQ35645.1"/>
    <property type="molecule type" value="Genomic_DNA"/>
</dbReference>
<reference evidence="7 16" key="5">
    <citation type="submission" date="2020-05" db="EMBL/GenBank/DDBJ databases">
        <title>Draft Genome Sequence of Bifidobacterium longum subsp. Infantis BI-G201, a Commercialization Strain.</title>
        <authorList>
            <person name="Song J."/>
            <person name="Xu Y."/>
            <person name="Han D."/>
            <person name="Teng Q."/>
            <person name="Jiang D."/>
            <person name="Liu Q."/>
        </authorList>
    </citation>
    <scope>NUCLEOTIDE SEQUENCE [LARGE SCALE GENOMIC DNA]</scope>
    <source>
        <strain evidence="7 16">BI-G201</strain>
    </source>
</reference>
<dbReference type="RefSeq" id="WP_032743600.1">
    <property type="nucleotide sequence ID" value="NZ_BCYG01000043.1"/>
</dbReference>
<dbReference type="Pfam" id="PF02894">
    <property type="entry name" value="GFO_IDH_MocA_C"/>
    <property type="match status" value="1"/>
</dbReference>
<dbReference type="Proteomes" id="UP000494246">
    <property type="component" value="Unassembled WGS sequence"/>
</dbReference>
<comment type="subunit">
    <text evidence="4">Homotetramer.</text>
</comment>
<comment type="similarity">
    <text evidence="1 4">Belongs to the Gfo/Idh/MocA family.</text>
</comment>
<dbReference type="EMBL" id="SSWL01000010">
    <property type="protein sequence ID" value="THJ29211.1"/>
    <property type="molecule type" value="Genomic_DNA"/>
</dbReference>
<protein>
    <recommendedName>
        <fullName evidence="4">Inositol 2-dehydrogenase</fullName>
        <ecNumber evidence="4">1.1.1.18</ecNumber>
    </recommendedName>
    <alternativeName>
        <fullName evidence="4">Myo-inositol 2-dehydrogenase</fullName>
        <shortName evidence="4">MI 2-dehydrogenase</shortName>
    </alternativeName>
</protein>
<feature type="domain" description="Gfo/Idh/MocA-like oxidoreductase N-terminal" evidence="5">
    <location>
        <begin position="5"/>
        <end position="127"/>
    </location>
</feature>
<sequence>MANTIKVGIIGIGAIGSDHLNRLANTIPNVEVVAVNDVVPGRAQAALDKFGIEAKDYADYHEVINDPEVEAVVITANNEAHFEIVMASLEAEKYTFCEKPLALAADECLKIMELEQSKGRRLLQVGFMRHYAPEYQQLKKIIDSGEIGLPLMADCHHFNQMQPANYDSSRNIVETAIHEMDIMHWLLNDTYKNVKVYLPKATSAVQDPSIHDPQVIVIETTTGINIVLRAFVRCQYGYDIKCDIIGEKGVAELPTVAQVAIRKDARYSTAILTDWKERFITAYDYEFEDFMKRVAAGRPPVGPNAWDGYQAAVTADAALRSIANGGTTEAIELIDAPAFYTAE</sequence>
<dbReference type="InterPro" id="IPR050424">
    <property type="entry name" value="Gfo-Idh-MocA_inositol_DH"/>
</dbReference>
<evidence type="ECO:0000256" key="1">
    <source>
        <dbReference type="ARBA" id="ARBA00010928"/>
    </source>
</evidence>
<evidence type="ECO:0000313" key="11">
    <source>
        <dbReference type="EMBL" id="VWQ35645.1"/>
    </source>
</evidence>
<feature type="domain" description="Gfo/Idh/MocA-like oxidoreductase C-terminal" evidence="6">
    <location>
        <begin position="139"/>
        <end position="326"/>
    </location>
</feature>
<dbReference type="AlphaFoldDB" id="A0A4T0UDM4"/>
<dbReference type="InterPro" id="IPR000683">
    <property type="entry name" value="Gfo/Idh/MocA-like_OxRdtase_N"/>
</dbReference>
<dbReference type="GO" id="GO:0000166">
    <property type="term" value="F:nucleotide binding"/>
    <property type="evidence" value="ECO:0007669"/>
    <property type="project" value="InterPro"/>
</dbReference>
<keyword evidence="2 4" id="KW-0560">Oxidoreductase</keyword>
<evidence type="ECO:0000313" key="7">
    <source>
        <dbReference type="EMBL" id="NQX51730.1"/>
    </source>
</evidence>
<gene>
    <name evidence="9" type="primary">iolG_1</name>
    <name evidence="4 10" type="synonym">iolG</name>
    <name evidence="11" type="ORF">BIFLH23_01269</name>
    <name evidence="10" type="ORF">BLJG463_02455</name>
    <name evidence="9" type="ORF">BLONGUMMC1_00846</name>
    <name evidence="8" type="ORF">E6L38_07790</name>
    <name evidence="7" type="ORF">HNS28_09905</name>
</gene>
<proteinExistence type="inferred from homology"/>
<organism evidence="9 13">
    <name type="scientific">Bifidobacterium longum subsp. infantis</name>
    <dbReference type="NCBI Taxonomy" id="1682"/>
    <lineage>
        <taxon>Bacteria</taxon>
        <taxon>Bacillati</taxon>
        <taxon>Actinomycetota</taxon>
        <taxon>Actinomycetes</taxon>
        <taxon>Bifidobacteriales</taxon>
        <taxon>Bifidobacteriaceae</taxon>
        <taxon>Bifidobacterium</taxon>
    </lineage>
</organism>
<evidence type="ECO:0000313" key="8">
    <source>
        <dbReference type="EMBL" id="THJ29211.1"/>
    </source>
</evidence>
<evidence type="ECO:0000313" key="10">
    <source>
        <dbReference type="EMBL" id="VUX38769.1"/>
    </source>
</evidence>
<dbReference type="InterPro" id="IPR004104">
    <property type="entry name" value="Gfo/Idh/MocA-like_OxRdtase_C"/>
</dbReference>
<reference evidence="9 13" key="3">
    <citation type="submission" date="2019-07" db="EMBL/GenBank/DDBJ databases">
        <authorList>
            <person name="Chang H.-W."/>
            <person name="Raman A."/>
            <person name="Venkatesh S."/>
            <person name="Gehrig J."/>
        </authorList>
    </citation>
    <scope>NUCLEOTIDE SEQUENCE [LARGE SCALE GENOMIC DNA]</scope>
    <source>
        <strain evidence="9">B.longum_ssp_infantis_4</strain>
    </source>
</reference>
<dbReference type="SUPFAM" id="SSF55347">
    <property type="entry name" value="Glyceraldehyde-3-phosphate dehydrogenase-like, C-terminal domain"/>
    <property type="match status" value="1"/>
</dbReference>
<reference evidence="8 12" key="1">
    <citation type="submission" date="2019-04" db="EMBL/GenBank/DDBJ databases">
        <title>Genome Announcement To Ensure Probiotic Safety of Bifidobacterium longum subsp infantis UBBI-01.</title>
        <authorList>
            <person name="Sulthana A."/>
            <person name="Lakshmi S.G."/>
            <person name="Madempudi R.S."/>
        </authorList>
    </citation>
    <scope>NUCLEOTIDE SEQUENCE [LARGE SCALE GENOMIC DNA]</scope>
    <source>
        <strain evidence="8 12">UBBI-01</strain>
    </source>
</reference>
<dbReference type="HAMAP" id="MF_01671">
    <property type="entry name" value="IolG"/>
    <property type="match status" value="1"/>
</dbReference>
<dbReference type="PANTHER" id="PTHR43593">
    <property type="match status" value="1"/>
</dbReference>
<name>A0A4T0UDM4_BIFLI</name>
<evidence type="ECO:0000256" key="2">
    <source>
        <dbReference type="ARBA" id="ARBA00023002"/>
    </source>
</evidence>
<keyword evidence="3 4" id="KW-0520">NAD</keyword>
<evidence type="ECO:0000313" key="13">
    <source>
        <dbReference type="Proteomes" id="UP000319252"/>
    </source>
</evidence>
<reference evidence="11 15" key="4">
    <citation type="submission" date="2019-10" db="EMBL/GenBank/DDBJ databases">
        <authorList>
            <consortium name="Melissa Lawson"/>
            <person name="O'neill I."/>
        </authorList>
    </citation>
    <scope>NUCLEOTIDE SEQUENCE [LARGE SCALE GENOMIC DNA]</scope>
    <source>
        <strain evidence="11">LH_23</strain>
    </source>
</reference>
<dbReference type="EC" id="1.1.1.18" evidence="4"/>
<evidence type="ECO:0000259" key="5">
    <source>
        <dbReference type="Pfam" id="PF01408"/>
    </source>
</evidence>
<dbReference type="GO" id="GO:0019310">
    <property type="term" value="P:inositol catabolic process"/>
    <property type="evidence" value="ECO:0007669"/>
    <property type="project" value="UniProtKB-UniRule"/>
</dbReference>
<evidence type="ECO:0000313" key="9">
    <source>
        <dbReference type="EMBL" id="VUW83004.1"/>
    </source>
</evidence>
<evidence type="ECO:0000256" key="4">
    <source>
        <dbReference type="HAMAP-Rule" id="MF_01671"/>
    </source>
</evidence>
<dbReference type="InterPro" id="IPR023794">
    <property type="entry name" value="MI/DCI_dehydrogenase"/>
</dbReference>
<comment type="catalytic activity">
    <reaction evidence="4">
        <text>myo-inositol + NAD(+) = scyllo-inosose + NADH + H(+)</text>
        <dbReference type="Rhea" id="RHEA:16949"/>
        <dbReference type="ChEBI" id="CHEBI:15378"/>
        <dbReference type="ChEBI" id="CHEBI:17268"/>
        <dbReference type="ChEBI" id="CHEBI:17811"/>
        <dbReference type="ChEBI" id="CHEBI:57540"/>
        <dbReference type="ChEBI" id="CHEBI:57945"/>
        <dbReference type="EC" id="1.1.1.18"/>
    </reaction>
</comment>
<dbReference type="Proteomes" id="UP000345266">
    <property type="component" value="Unassembled WGS sequence"/>
</dbReference>